<dbReference type="SUPFAM" id="SSF47699">
    <property type="entry name" value="Bifunctional inhibitor/lipid-transfer protein/seed storage 2S albumin"/>
    <property type="match status" value="1"/>
</dbReference>
<feature type="domain" description="Bifunctional inhibitor/plant lipid transfer protein/seed storage helical" evidence="3">
    <location>
        <begin position="53"/>
        <end position="124"/>
    </location>
</feature>
<feature type="signal peptide" evidence="2">
    <location>
        <begin position="1"/>
        <end position="24"/>
    </location>
</feature>
<keyword evidence="5" id="KW-1185">Reference proteome</keyword>
<dbReference type="GO" id="GO:0006869">
    <property type="term" value="P:lipid transport"/>
    <property type="evidence" value="ECO:0007669"/>
    <property type="project" value="InterPro"/>
</dbReference>
<comment type="caution">
    <text evidence="4">The sequence shown here is derived from an EMBL/GenBank/DDBJ whole genome shotgun (WGS) entry which is preliminary data.</text>
</comment>
<dbReference type="OrthoDB" id="1876592at2759"/>
<evidence type="ECO:0000313" key="5">
    <source>
        <dbReference type="Proteomes" id="UP000806378"/>
    </source>
</evidence>
<comment type="similarity">
    <text evidence="1">Belongs to the plant LTP family.</text>
</comment>
<protein>
    <recommendedName>
        <fullName evidence="3">Bifunctional inhibitor/plant lipid transfer protein/seed storage helical domain-containing protein</fullName>
    </recommendedName>
</protein>
<dbReference type="InterPro" id="IPR036312">
    <property type="entry name" value="Bifun_inhib/LTP/seed_sf"/>
</dbReference>
<dbReference type="InterPro" id="IPR000528">
    <property type="entry name" value="Plant_nsLTP"/>
</dbReference>
<dbReference type="Gramene" id="rna-gnl|WGS:JABURB|Cocit.L3276.1">
    <property type="protein sequence ID" value="cds-KAF7847157.1"/>
    <property type="gene ID" value="gene-BT93_L3276"/>
</dbReference>
<sequence>MAKAEGRLLCFLYIASLLLVIVTSRVGDQPEPVPSMVGNELEPMDDITHSEAMTDLWGCLSFLKGSEPSLTLLCCQRLANITQIRQDLCECFKNIGLGSGVDPARAKLIPRYCHVELPVPIDPNVECNT</sequence>
<evidence type="ECO:0000313" key="4">
    <source>
        <dbReference type="EMBL" id="KAF7847157.1"/>
    </source>
</evidence>
<dbReference type="AlphaFoldDB" id="A0A8T0CHS6"/>
<gene>
    <name evidence="4" type="ORF">BT93_L3276</name>
</gene>
<accession>A0A8T0CHS6</accession>
<feature type="chain" id="PRO_5035836109" description="Bifunctional inhibitor/plant lipid transfer protein/seed storage helical domain-containing protein" evidence="2">
    <location>
        <begin position="25"/>
        <end position="129"/>
    </location>
</feature>
<name>A0A8T0CHS6_CORYI</name>
<dbReference type="EMBL" id="MU091180">
    <property type="protein sequence ID" value="KAF7847157.1"/>
    <property type="molecule type" value="Genomic_DNA"/>
</dbReference>
<organism evidence="4 5">
    <name type="scientific">Corymbia citriodora subsp. variegata</name>
    <dbReference type="NCBI Taxonomy" id="360336"/>
    <lineage>
        <taxon>Eukaryota</taxon>
        <taxon>Viridiplantae</taxon>
        <taxon>Streptophyta</taxon>
        <taxon>Embryophyta</taxon>
        <taxon>Tracheophyta</taxon>
        <taxon>Spermatophyta</taxon>
        <taxon>Magnoliopsida</taxon>
        <taxon>eudicotyledons</taxon>
        <taxon>Gunneridae</taxon>
        <taxon>Pentapetalae</taxon>
        <taxon>rosids</taxon>
        <taxon>malvids</taxon>
        <taxon>Myrtales</taxon>
        <taxon>Myrtaceae</taxon>
        <taxon>Myrtoideae</taxon>
        <taxon>Eucalypteae</taxon>
        <taxon>Corymbia</taxon>
    </lineage>
</organism>
<dbReference type="Pfam" id="PF00234">
    <property type="entry name" value="Tryp_alpha_amyl"/>
    <property type="match status" value="1"/>
</dbReference>
<proteinExistence type="inferred from homology"/>
<keyword evidence="2" id="KW-0732">Signal</keyword>
<evidence type="ECO:0000259" key="3">
    <source>
        <dbReference type="Pfam" id="PF00234"/>
    </source>
</evidence>
<dbReference type="Gene3D" id="1.10.110.10">
    <property type="entry name" value="Plant lipid-transfer and hydrophobic proteins"/>
    <property type="match status" value="1"/>
</dbReference>
<dbReference type="InterPro" id="IPR016140">
    <property type="entry name" value="Bifunc_inhib/LTP/seed_store"/>
</dbReference>
<evidence type="ECO:0000256" key="2">
    <source>
        <dbReference type="SAM" id="SignalP"/>
    </source>
</evidence>
<dbReference type="GO" id="GO:0008289">
    <property type="term" value="F:lipid binding"/>
    <property type="evidence" value="ECO:0007669"/>
    <property type="project" value="InterPro"/>
</dbReference>
<dbReference type="Proteomes" id="UP000806378">
    <property type="component" value="Unassembled WGS sequence"/>
</dbReference>
<evidence type="ECO:0000256" key="1">
    <source>
        <dbReference type="ARBA" id="ARBA00009748"/>
    </source>
</evidence>
<reference evidence="4" key="1">
    <citation type="submission" date="2020-05" db="EMBL/GenBank/DDBJ databases">
        <title>WGS assembly of Corymbia citriodora subspecies variegata.</title>
        <authorList>
            <person name="Barry K."/>
            <person name="Hundley H."/>
            <person name="Shu S."/>
            <person name="Jenkins J."/>
            <person name="Grimwood J."/>
            <person name="Baten A."/>
        </authorList>
    </citation>
    <scope>NUCLEOTIDE SEQUENCE</scope>
    <source>
        <strain evidence="4">CV2-018</strain>
    </source>
</reference>
<dbReference type="PANTHER" id="PTHR33076">
    <property type="entry name" value="NON-SPECIFIC LIPID-TRANSFER PROTEIN 2-RELATED"/>
    <property type="match status" value="1"/>
</dbReference>